<keyword evidence="2" id="KW-0611">Plant defense</keyword>
<feature type="domain" description="Disease resistance protein winged helix" evidence="4">
    <location>
        <begin position="195"/>
        <end position="266"/>
    </location>
</feature>
<dbReference type="Gene3D" id="1.10.10.10">
    <property type="entry name" value="Winged helix-like DNA-binding domain superfamily/Winged helix DNA-binding domain"/>
    <property type="match status" value="1"/>
</dbReference>
<evidence type="ECO:0000259" key="4">
    <source>
        <dbReference type="Pfam" id="PF23559"/>
    </source>
</evidence>
<evidence type="ECO:0000259" key="3">
    <source>
        <dbReference type="Pfam" id="PF00931"/>
    </source>
</evidence>
<dbReference type="InterPro" id="IPR055414">
    <property type="entry name" value="LRR_R13L4/SHOC2-like"/>
</dbReference>
<dbReference type="FunFam" id="1.10.10.10:FF:000322">
    <property type="entry name" value="Probable disease resistance protein At1g63360"/>
    <property type="match status" value="1"/>
</dbReference>
<name>A0A6V7QBS2_ANACO</name>
<reference evidence="6" key="1">
    <citation type="submission" date="2020-07" db="EMBL/GenBank/DDBJ databases">
        <authorList>
            <person name="Lin J."/>
        </authorList>
    </citation>
    <scope>NUCLEOTIDE SEQUENCE</scope>
</reference>
<gene>
    <name evidence="6" type="ORF">CB5_LOCUS23639</name>
</gene>
<dbReference type="Pfam" id="PF23598">
    <property type="entry name" value="LRR_14"/>
    <property type="match status" value="1"/>
</dbReference>
<dbReference type="EMBL" id="LR862135">
    <property type="protein sequence ID" value="CAD1840428.1"/>
    <property type="molecule type" value="Genomic_DNA"/>
</dbReference>
<dbReference type="PRINTS" id="PR00364">
    <property type="entry name" value="DISEASERSIST"/>
</dbReference>
<evidence type="ECO:0000313" key="6">
    <source>
        <dbReference type="EMBL" id="CAD1840428.1"/>
    </source>
</evidence>
<evidence type="ECO:0000256" key="1">
    <source>
        <dbReference type="ARBA" id="ARBA00022737"/>
    </source>
</evidence>
<dbReference type="InterPro" id="IPR058922">
    <property type="entry name" value="WHD_DRP"/>
</dbReference>
<dbReference type="InterPro" id="IPR027417">
    <property type="entry name" value="P-loop_NTPase"/>
</dbReference>
<dbReference type="SUPFAM" id="SSF52058">
    <property type="entry name" value="L domain-like"/>
    <property type="match status" value="1"/>
</dbReference>
<evidence type="ECO:0000256" key="2">
    <source>
        <dbReference type="ARBA" id="ARBA00022821"/>
    </source>
</evidence>
<dbReference type="GO" id="GO:0043531">
    <property type="term" value="F:ADP binding"/>
    <property type="evidence" value="ECO:0007669"/>
    <property type="project" value="InterPro"/>
</dbReference>
<dbReference type="PANTHER" id="PTHR23155">
    <property type="entry name" value="DISEASE RESISTANCE PROTEIN RP"/>
    <property type="match status" value="1"/>
</dbReference>
<dbReference type="Gene3D" id="3.40.50.300">
    <property type="entry name" value="P-loop containing nucleotide triphosphate hydrolases"/>
    <property type="match status" value="1"/>
</dbReference>
<accession>A0A6V7QBS2</accession>
<feature type="domain" description="NB-ARC" evidence="3">
    <location>
        <begin position="15"/>
        <end position="106"/>
    </location>
</feature>
<dbReference type="PANTHER" id="PTHR23155:SF1232">
    <property type="entry name" value="OS09G0270700 PROTEIN"/>
    <property type="match status" value="1"/>
</dbReference>
<dbReference type="InterPro" id="IPR032675">
    <property type="entry name" value="LRR_dom_sf"/>
</dbReference>
<dbReference type="AlphaFoldDB" id="A0A6V7QBS2"/>
<dbReference type="GO" id="GO:0002758">
    <property type="term" value="P:innate immune response-activating signaling pathway"/>
    <property type="evidence" value="ECO:0007669"/>
    <property type="project" value="UniProtKB-ARBA"/>
</dbReference>
<dbReference type="Pfam" id="PF00931">
    <property type="entry name" value="NB-ARC"/>
    <property type="match status" value="1"/>
</dbReference>
<dbReference type="InterPro" id="IPR044974">
    <property type="entry name" value="Disease_R_plants"/>
</dbReference>
<evidence type="ECO:0000259" key="5">
    <source>
        <dbReference type="Pfam" id="PF23598"/>
    </source>
</evidence>
<dbReference type="Gene3D" id="1.10.8.430">
    <property type="entry name" value="Helical domain of apoptotic protease-activating factors"/>
    <property type="match status" value="1"/>
</dbReference>
<dbReference type="InterPro" id="IPR036388">
    <property type="entry name" value="WH-like_DNA-bd_sf"/>
</dbReference>
<keyword evidence="1" id="KW-0677">Repeat</keyword>
<dbReference type="GO" id="GO:0009626">
    <property type="term" value="P:plant-type hypersensitive response"/>
    <property type="evidence" value="ECO:0007669"/>
    <property type="project" value="UniProtKB-ARBA"/>
</dbReference>
<protein>
    <submittedName>
        <fullName evidence="6">Uncharacterized protein</fullName>
    </submittedName>
</protein>
<dbReference type="SUPFAM" id="SSF52540">
    <property type="entry name" value="P-loop containing nucleoside triphosphate hydrolases"/>
    <property type="match status" value="1"/>
</dbReference>
<dbReference type="InterPro" id="IPR002182">
    <property type="entry name" value="NB-ARC"/>
</dbReference>
<dbReference type="InterPro" id="IPR042197">
    <property type="entry name" value="Apaf_helical"/>
</dbReference>
<organism evidence="6">
    <name type="scientific">Ananas comosus var. bracteatus</name>
    <name type="common">red pineapple</name>
    <dbReference type="NCBI Taxonomy" id="296719"/>
    <lineage>
        <taxon>Eukaryota</taxon>
        <taxon>Viridiplantae</taxon>
        <taxon>Streptophyta</taxon>
        <taxon>Embryophyta</taxon>
        <taxon>Tracheophyta</taxon>
        <taxon>Spermatophyta</taxon>
        <taxon>Magnoliopsida</taxon>
        <taxon>Liliopsida</taxon>
        <taxon>Poales</taxon>
        <taxon>Bromeliaceae</taxon>
        <taxon>Bromelioideae</taxon>
        <taxon>Ananas</taxon>
    </lineage>
</organism>
<dbReference type="GO" id="GO:0042742">
    <property type="term" value="P:defense response to bacterium"/>
    <property type="evidence" value="ECO:0007669"/>
    <property type="project" value="UniProtKB-ARBA"/>
</dbReference>
<sequence length="702" mass="79886">MITELFGNQKIVPTDIATMDGKKLEETLAEFLRQKKYLIVLDDVWVPEAFYVLRDSLVANQKGSRIFITTRIAEVASLANENYKLELKPLSGLDAWKLFCKRAFMNYPNQECPPELEKIARDIVAKCEGLPLAVVSLGSLLSLREKSETEWKRVYNQLNWELTNHPSLDPVRNTLNLSFNYLPKYLRNCFLSCSMFPEDCLLRRKGLIRIWIAEGFAAERGSSTAEEVAEGYLMELIRRSMLQLVERNHFGRVKFCRMHDLVCELAVSLSKNEKFHIIYEDNGMERMVDANARRLSVLKHSNDIGFNIDLPRLRTFVAFGTTMPPSSFLSAFPSKSRYIAILELQGLPIEEIPDAIGDLFNLRYLGLRETKVKLLPKSIGKLSNLLILDLYQSAIQELPRGITNLKKLRHMFVERVNDPTGKTFRLCSGIHAPKGLWNLKELQTLQAVEASSELVGQLGNLTNLRSFRIWNVKETYSAQLCAALSQMHHLFNLGINASDENEFLNLEGLNPPPPNLKKLSLTGRLAPGTMVSPLFRAHGKNLQELGLSWCQLTVDPLPSLAWLSNLTALCLHRAYDGEQLCFRAKWFPNLHELRLIDLLQLRQVKIEMTALSNLETLYLESLSSLVEVPKGIGFLKSLQKLFLYDMDRQLTSRLKANAKLLHIYLHLFEVPSFHLDSLTSHPLLGFKPPSTSQCLSVMPLFA</sequence>
<dbReference type="Pfam" id="PF23559">
    <property type="entry name" value="WHD_DRP"/>
    <property type="match status" value="1"/>
</dbReference>
<proteinExistence type="predicted"/>
<feature type="domain" description="Disease resistance R13L4/SHOC-2-like LRR" evidence="5">
    <location>
        <begin position="314"/>
        <end position="643"/>
    </location>
</feature>
<dbReference type="Gene3D" id="3.80.10.10">
    <property type="entry name" value="Ribonuclease Inhibitor"/>
    <property type="match status" value="1"/>
</dbReference>